<organism evidence="2 3">
    <name type="scientific">Delftia lacustris</name>
    <dbReference type="NCBI Taxonomy" id="558537"/>
    <lineage>
        <taxon>Bacteria</taxon>
        <taxon>Pseudomonadati</taxon>
        <taxon>Pseudomonadota</taxon>
        <taxon>Betaproteobacteria</taxon>
        <taxon>Burkholderiales</taxon>
        <taxon>Comamonadaceae</taxon>
        <taxon>Delftia</taxon>
    </lineage>
</organism>
<dbReference type="PANTHER" id="PTHR42759:SF1">
    <property type="entry name" value="MAGNESIUM-CHELATASE SUBUNIT CHLD"/>
    <property type="match status" value="1"/>
</dbReference>
<sequence>MATKRIAAPTPEPAAQRLPAEMAHAQELAALQAADQGPRPDGWRLSPRSVRRFILGGPAPDGGGPEIARKIHGNDALVERAIVTLAGQRGLMLVGEPGTAKSLLSELLAAAISGDSKLTVQGGAGVVEEQIRYGWNYALLLRDGPGPEALVPGPLHRAMGEGRLLRFEEITRCSTEVQDCMVPVLSDRLLQIPELKHEQPWLLARPGFNVIATANLRDRGVNEMSAALKRRFNFETMRPLEGVAAQAALIGQEVGRALAQQRIGTTVAPDVLALLATAFQELRSGSVEGTAVERPGTVLSTAEAIDVAFNAACQCWYFGQERVGPAHLARHLLGTVIKDDDEDRRRFAEYLRVVARQRAGQPAWQDFVAGGREH</sequence>
<evidence type="ECO:0000259" key="1">
    <source>
        <dbReference type="Pfam" id="PF07728"/>
    </source>
</evidence>
<evidence type="ECO:0000313" key="3">
    <source>
        <dbReference type="Proteomes" id="UP000183417"/>
    </source>
</evidence>
<evidence type="ECO:0000313" key="2">
    <source>
        <dbReference type="EMBL" id="SDY39439.1"/>
    </source>
</evidence>
<dbReference type="Proteomes" id="UP000183417">
    <property type="component" value="Unassembled WGS sequence"/>
</dbReference>
<protein>
    <submittedName>
        <fullName evidence="2">AAA domain (Dynein-related subfamily)</fullName>
    </submittedName>
</protein>
<dbReference type="PANTHER" id="PTHR42759">
    <property type="entry name" value="MOXR FAMILY PROTEIN"/>
    <property type="match status" value="1"/>
</dbReference>
<dbReference type="GO" id="GO:0005524">
    <property type="term" value="F:ATP binding"/>
    <property type="evidence" value="ECO:0007669"/>
    <property type="project" value="InterPro"/>
</dbReference>
<gene>
    <name evidence="2" type="ORF">SAMN05421547_104269</name>
</gene>
<name>A0A1H3JIN7_9BURK</name>
<dbReference type="SUPFAM" id="SSF52540">
    <property type="entry name" value="P-loop containing nucleoside triphosphate hydrolases"/>
    <property type="match status" value="1"/>
</dbReference>
<dbReference type="GO" id="GO:0016887">
    <property type="term" value="F:ATP hydrolysis activity"/>
    <property type="evidence" value="ECO:0007669"/>
    <property type="project" value="InterPro"/>
</dbReference>
<reference evidence="2 3" key="1">
    <citation type="submission" date="2016-10" db="EMBL/GenBank/DDBJ databases">
        <authorList>
            <person name="de Groot N.N."/>
        </authorList>
    </citation>
    <scope>NUCLEOTIDE SEQUENCE [LARGE SCALE GENOMIC DNA]</scope>
    <source>
        <strain evidence="2 3">LMG 24775</strain>
    </source>
</reference>
<accession>A0A1H3JIN7</accession>
<dbReference type="InterPro" id="IPR027417">
    <property type="entry name" value="P-loop_NTPase"/>
</dbReference>
<dbReference type="Pfam" id="PF07728">
    <property type="entry name" value="AAA_5"/>
    <property type="match status" value="1"/>
</dbReference>
<dbReference type="GeneID" id="94691899"/>
<proteinExistence type="predicted"/>
<feature type="domain" description="ATPase dynein-related AAA" evidence="1">
    <location>
        <begin position="91"/>
        <end position="232"/>
    </location>
</feature>
<dbReference type="AlphaFoldDB" id="A0A1H3JIN7"/>
<dbReference type="InterPro" id="IPR011704">
    <property type="entry name" value="ATPase_dyneun-rel_AAA"/>
</dbReference>
<dbReference type="EMBL" id="FNPE01000004">
    <property type="protein sequence ID" value="SDY39439.1"/>
    <property type="molecule type" value="Genomic_DNA"/>
</dbReference>
<dbReference type="InterPro" id="IPR050764">
    <property type="entry name" value="CbbQ/NirQ/NorQ/GpvN"/>
</dbReference>
<dbReference type="RefSeq" id="WP_046241649.1">
    <property type="nucleotide sequence ID" value="NZ_CP141274.1"/>
</dbReference>
<dbReference type="Gene3D" id="3.40.50.300">
    <property type="entry name" value="P-loop containing nucleotide triphosphate hydrolases"/>
    <property type="match status" value="1"/>
</dbReference>